<feature type="compositionally biased region" description="Basic and acidic residues" evidence="10">
    <location>
        <begin position="821"/>
        <end position="841"/>
    </location>
</feature>
<evidence type="ECO:0000256" key="7">
    <source>
        <dbReference type="ARBA" id="ARBA00022889"/>
    </source>
</evidence>
<dbReference type="GeneID" id="116295152"/>
<feature type="compositionally biased region" description="Basic and acidic residues" evidence="10">
    <location>
        <begin position="861"/>
        <end position="870"/>
    </location>
</feature>
<feature type="compositionally biased region" description="Pro residues" evidence="10">
    <location>
        <begin position="205"/>
        <end position="219"/>
    </location>
</feature>
<dbReference type="InterPro" id="IPR036028">
    <property type="entry name" value="SH3-like_dom_sf"/>
</dbReference>
<dbReference type="InterPro" id="IPR021901">
    <property type="entry name" value="CAS_C"/>
</dbReference>
<feature type="region of interest" description="Disordered" evidence="10">
    <location>
        <begin position="271"/>
        <end position="319"/>
    </location>
</feature>
<dbReference type="SUPFAM" id="SSF50044">
    <property type="entry name" value="SH3-domain"/>
    <property type="match status" value="1"/>
</dbReference>
<keyword evidence="4 9" id="KW-0728">SH3 domain</keyword>
<dbReference type="GO" id="GO:0016477">
    <property type="term" value="P:cell migration"/>
    <property type="evidence" value="ECO:0007669"/>
    <property type="project" value="TreeGrafter"/>
</dbReference>
<feature type="region of interest" description="Disordered" evidence="10">
    <location>
        <begin position="347"/>
        <end position="417"/>
    </location>
</feature>
<dbReference type="Pfam" id="PF00018">
    <property type="entry name" value="SH3_1"/>
    <property type="match status" value="1"/>
</dbReference>
<dbReference type="InterPro" id="IPR014928">
    <property type="entry name" value="Serine_rich_dom"/>
</dbReference>
<dbReference type="GO" id="GO:0007155">
    <property type="term" value="P:cell adhesion"/>
    <property type="evidence" value="ECO:0007669"/>
    <property type="project" value="UniProtKB-KW"/>
</dbReference>
<keyword evidence="8" id="KW-0965">Cell junction</keyword>
<gene>
    <name evidence="13" type="primary">LOC116295152</name>
</gene>
<feature type="compositionally biased region" description="Polar residues" evidence="10">
    <location>
        <begin position="876"/>
        <end position="892"/>
    </location>
</feature>
<evidence type="ECO:0000313" key="12">
    <source>
        <dbReference type="Proteomes" id="UP000515163"/>
    </source>
</evidence>
<keyword evidence="12" id="KW-1185">Reference proteome</keyword>
<evidence type="ECO:0000256" key="4">
    <source>
        <dbReference type="ARBA" id="ARBA00022443"/>
    </source>
</evidence>
<dbReference type="CDD" id="cd11844">
    <property type="entry name" value="SH3_CAS"/>
    <property type="match status" value="1"/>
</dbReference>
<proteinExistence type="inferred from homology"/>
<feature type="region of interest" description="Disordered" evidence="10">
    <location>
        <begin position="785"/>
        <end position="921"/>
    </location>
</feature>
<feature type="domain" description="SH3" evidence="11">
    <location>
        <begin position="1"/>
        <end position="63"/>
    </location>
</feature>
<feature type="compositionally biased region" description="Basic and acidic residues" evidence="10">
    <location>
        <begin position="652"/>
        <end position="665"/>
    </location>
</feature>
<dbReference type="Pfam" id="PF12026">
    <property type="entry name" value="CAS_C"/>
    <property type="match status" value="1"/>
</dbReference>
<dbReference type="SMART" id="SM00326">
    <property type="entry name" value="SH3"/>
    <property type="match status" value="1"/>
</dbReference>
<feature type="compositionally biased region" description="Low complexity" evidence="10">
    <location>
        <begin position="278"/>
        <end position="289"/>
    </location>
</feature>
<evidence type="ECO:0000256" key="2">
    <source>
        <dbReference type="ARBA" id="ARBA00004496"/>
    </source>
</evidence>
<dbReference type="PRINTS" id="PR00452">
    <property type="entry name" value="SH3DOMAIN"/>
</dbReference>
<dbReference type="GO" id="GO:0005886">
    <property type="term" value="C:plasma membrane"/>
    <property type="evidence" value="ECO:0007669"/>
    <property type="project" value="TreeGrafter"/>
</dbReference>
<dbReference type="Gene3D" id="1.20.120.830">
    <property type="entry name" value="Serine-rich domain"/>
    <property type="match status" value="1"/>
</dbReference>
<keyword evidence="6" id="KW-0597">Phosphoprotein</keyword>
<dbReference type="FunFam" id="2.30.30.40:FF:000009">
    <property type="entry name" value="Breast cancer anti-estrogen resistance 1"/>
    <property type="match status" value="1"/>
</dbReference>
<evidence type="ECO:0000313" key="13">
    <source>
        <dbReference type="RefSeq" id="XP_031558767.1"/>
    </source>
</evidence>
<feature type="compositionally biased region" description="Low complexity" evidence="10">
    <location>
        <begin position="160"/>
        <end position="172"/>
    </location>
</feature>
<comment type="similarity">
    <text evidence="3">Belongs to the CAS family.</text>
</comment>
<dbReference type="PROSITE" id="PS50002">
    <property type="entry name" value="SH3"/>
    <property type="match status" value="1"/>
</dbReference>
<evidence type="ECO:0000256" key="1">
    <source>
        <dbReference type="ARBA" id="ARBA00004246"/>
    </source>
</evidence>
<dbReference type="RefSeq" id="XP_031558767.1">
    <property type="nucleotide sequence ID" value="XM_031702907.1"/>
</dbReference>
<feature type="compositionally biased region" description="Pro residues" evidence="10">
    <location>
        <begin position="751"/>
        <end position="766"/>
    </location>
</feature>
<keyword evidence="5" id="KW-0963">Cytoplasm</keyword>
<dbReference type="Gene3D" id="2.30.30.40">
    <property type="entry name" value="SH3 Domains"/>
    <property type="match status" value="1"/>
</dbReference>
<evidence type="ECO:0000256" key="5">
    <source>
        <dbReference type="ARBA" id="ARBA00022490"/>
    </source>
</evidence>
<protein>
    <submittedName>
        <fullName evidence="13">Breast cancer anti-estrogen resistance protein 1-like isoform X2</fullName>
    </submittedName>
</protein>
<feature type="region of interest" description="Disordered" evidence="10">
    <location>
        <begin position="705"/>
        <end position="772"/>
    </location>
</feature>
<dbReference type="InterPro" id="IPR001452">
    <property type="entry name" value="SH3_domain"/>
</dbReference>
<evidence type="ECO:0000256" key="9">
    <source>
        <dbReference type="PROSITE-ProRule" id="PRU00192"/>
    </source>
</evidence>
<dbReference type="InterPro" id="IPR037362">
    <property type="entry name" value="CAS_fam"/>
</dbReference>
<dbReference type="GO" id="GO:0005737">
    <property type="term" value="C:cytoplasm"/>
    <property type="evidence" value="ECO:0007669"/>
    <property type="project" value="UniProtKB-SubCell"/>
</dbReference>
<name>A0A6P8I1J7_ACTTE</name>
<dbReference type="PANTHER" id="PTHR10654">
    <property type="entry name" value="CAS SCAFFOLDING PROTEIN"/>
    <property type="match status" value="1"/>
</dbReference>
<organism evidence="12 13">
    <name type="scientific">Actinia tenebrosa</name>
    <name type="common">Australian red waratah sea anemone</name>
    <dbReference type="NCBI Taxonomy" id="6105"/>
    <lineage>
        <taxon>Eukaryota</taxon>
        <taxon>Metazoa</taxon>
        <taxon>Cnidaria</taxon>
        <taxon>Anthozoa</taxon>
        <taxon>Hexacorallia</taxon>
        <taxon>Actiniaria</taxon>
        <taxon>Actiniidae</taxon>
        <taxon>Actinia</taxon>
    </lineage>
</organism>
<evidence type="ECO:0000256" key="6">
    <source>
        <dbReference type="ARBA" id="ARBA00022553"/>
    </source>
</evidence>
<evidence type="ECO:0000256" key="8">
    <source>
        <dbReference type="ARBA" id="ARBA00022949"/>
    </source>
</evidence>
<dbReference type="InterPro" id="IPR038319">
    <property type="entry name" value="Serine_rich_sf"/>
</dbReference>
<feature type="compositionally biased region" description="Basic and acidic residues" evidence="10">
    <location>
        <begin position="786"/>
        <end position="798"/>
    </location>
</feature>
<dbReference type="Proteomes" id="UP000515163">
    <property type="component" value="Unplaced"/>
</dbReference>
<feature type="compositionally biased region" description="Basic and acidic residues" evidence="10">
    <location>
        <begin position="736"/>
        <end position="749"/>
    </location>
</feature>
<evidence type="ECO:0000259" key="11">
    <source>
        <dbReference type="PROSITE" id="PS50002"/>
    </source>
</evidence>
<dbReference type="GO" id="GO:0005925">
    <property type="term" value="C:focal adhesion"/>
    <property type="evidence" value="ECO:0007669"/>
    <property type="project" value="UniProtKB-SubCell"/>
</dbReference>
<evidence type="ECO:0000256" key="3">
    <source>
        <dbReference type="ARBA" id="ARBA00007848"/>
    </source>
</evidence>
<dbReference type="GO" id="GO:0007169">
    <property type="term" value="P:cell surface receptor protein tyrosine kinase signaling pathway"/>
    <property type="evidence" value="ECO:0007669"/>
    <property type="project" value="TreeGrafter"/>
</dbReference>
<feature type="region of interest" description="Disordered" evidence="10">
    <location>
        <begin position="154"/>
        <end position="224"/>
    </location>
</feature>
<dbReference type="AlphaFoldDB" id="A0A6P8I1J7"/>
<sequence>MQTVLAKALYDNIADNADELTFRKGDVITVLEKDIDGLYGWWLCSLHGRQGIAPGNRLSEIAKEPKPVATSPTLEYADYAVPRPYEENGEDYDVPRSVFSPQDYDFPKADSNRFEYPAELLKDRANSQIDDNIDNIYQEIYDVPVTTPEKKRFPDLIQAPEKLSPPKCSPSPKRGPKSPTKEAPPKTLSKPPRKINDEKSKKGSQPPPRPPKPVSPRSPKPCISEDIYDVPAVMNVYELAHSKTNNNTAKIIEEEKNSGLKNGVADDAKLFVNRESRSSSSSQSSDKSSTALTSPKQLEDTAENIYDVPPSESTTNDIYDVPSAVARGIQNDIQDVGGKIYDTPTKLTMADAETPNENSKADAAKLQPQRNQLTEENSKRSSSGSDSSGVRQLSSGSVGKRESSSSTGSGGKVSSEDDDYVDYQEIYGFSRTKPVNVYDVPVQPTQVPGESATPPAKQTKISILQRINMSAVKGIKLDPPAALQRLTKLEQAVDVTVNKLLSFVTTTWRDVTLLRSKVADIRDVTGKAKVVLRLLTEFGLSTLVNAQKTGNPELTGKLSRAIEPLLETYYSLKLTLQRLDDGGWRAPLERTDNKEDDLDLIMVYIRSVPENSKKLASVIRMAATILYKLPKDPLPPPAETKQKAPVQAPRTDSLEDTGRNTNDKTAEEVVAKIEKFKPVAMEAESSEVNSTTMMVGLIKACVDTNIKPSDKPKLSPETVRRLCGIDNQGSPLRNLNDAKQKDRMEEEVTPKLPPRKPSNTQPPKPPMRQDSTERIRFVRQQSLERFAPEGESKPKEKVPPNPPPKPKLDRKPTMRKSYKNRVKEAKEGEVPNPVKFREHKLFQIGAESPKGKRKCNSDPTELERNTESENHNNNNDTQKGNRVSDSIETTVPGSPVGSKPPLAASRSDLALPNSASGQTSVCPLSSRVEEYSQHLKPDTQIQRSQSFSRTKPPPAKVAFGENGMSQFILSFSDQELLEFYKYEIDAQLFVLNEAMKTLFSSIEDNKPPKIFVSNSKFVVLSAHKFIYIGETLQSKISHDKLSSDITRVTMKLAECVKSLVHSTKVAALQYSAISPMREMATTAAAISEAAIELHKIVKYEVESK</sequence>
<keyword evidence="7" id="KW-0130">Cell adhesion</keyword>
<feature type="region of interest" description="Disordered" evidence="10">
    <location>
        <begin position="631"/>
        <end position="665"/>
    </location>
</feature>
<dbReference type="Gene3D" id="1.20.120.230">
    <property type="entry name" value="Alpha-catenin/vinculin-like"/>
    <property type="match status" value="1"/>
</dbReference>
<dbReference type="Pfam" id="PF08824">
    <property type="entry name" value="Serine_rich"/>
    <property type="match status" value="1"/>
</dbReference>
<feature type="compositionally biased region" description="Basic and acidic residues" evidence="10">
    <location>
        <begin position="708"/>
        <end position="720"/>
    </location>
</feature>
<feature type="compositionally biased region" description="Low complexity" evidence="10">
    <location>
        <begin position="380"/>
        <end position="398"/>
    </location>
</feature>
<accession>A0A6P8I1J7</accession>
<dbReference type="PANTHER" id="PTHR10654:SF18">
    <property type="entry name" value="IP17195P"/>
    <property type="match status" value="1"/>
</dbReference>
<reference evidence="13" key="1">
    <citation type="submission" date="2025-08" db="UniProtKB">
        <authorList>
            <consortium name="RefSeq"/>
        </authorList>
    </citation>
    <scope>IDENTIFICATION</scope>
    <source>
        <tissue evidence="13">Tentacle</tissue>
    </source>
</reference>
<dbReference type="OrthoDB" id="5983572at2759"/>
<evidence type="ECO:0000256" key="10">
    <source>
        <dbReference type="SAM" id="MobiDB-lite"/>
    </source>
</evidence>
<comment type="subcellular location">
    <subcellularLocation>
        <location evidence="1">Cell junction</location>
        <location evidence="1">Focal adhesion</location>
    </subcellularLocation>
    <subcellularLocation>
        <location evidence="2">Cytoplasm</location>
    </subcellularLocation>
</comment>